<reference evidence="3 4" key="2">
    <citation type="journal article" date="2017" name="Front. Plant Sci.">
        <title>Gene Classification and Mining of Molecular Markers Useful in Red Clover (Trifolium pratense) Breeding.</title>
        <authorList>
            <person name="Istvanek J."/>
            <person name="Dluhosova J."/>
            <person name="Dluhos P."/>
            <person name="Patkova L."/>
            <person name="Nedelnik J."/>
            <person name="Repkova J."/>
        </authorList>
    </citation>
    <scope>NUCLEOTIDE SEQUENCE [LARGE SCALE GENOMIC DNA]</scope>
    <source>
        <strain evidence="4">cv. Tatra</strain>
        <tissue evidence="3">Young leaves</tissue>
    </source>
</reference>
<gene>
    <name evidence="3" type="ORF">L195_g006382</name>
</gene>
<feature type="compositionally biased region" description="Polar residues" evidence="1">
    <location>
        <begin position="70"/>
        <end position="79"/>
    </location>
</feature>
<evidence type="ECO:0000256" key="1">
    <source>
        <dbReference type="SAM" id="MobiDB-lite"/>
    </source>
</evidence>
<name>A0A2K3P3F5_TRIPR</name>
<evidence type="ECO:0000313" key="3">
    <source>
        <dbReference type="EMBL" id="PNY09824.1"/>
    </source>
</evidence>
<feature type="region of interest" description="Disordered" evidence="1">
    <location>
        <begin position="54"/>
        <end position="79"/>
    </location>
</feature>
<sequence>MHEILDSILIMFIDGLGLALTAIYTPLMQRSQIDSTPFLKLLLHTLNNLSVEAPATTKLPSHSSERKRGTTGQRLTPIK</sequence>
<dbReference type="EMBL" id="ASHM01003397">
    <property type="protein sequence ID" value="PNY09824.1"/>
    <property type="molecule type" value="Genomic_DNA"/>
</dbReference>
<keyword evidence="2" id="KW-0812">Transmembrane</keyword>
<protein>
    <submittedName>
        <fullName evidence="3">Uncharacterized protein</fullName>
    </submittedName>
</protein>
<reference evidence="3 4" key="1">
    <citation type="journal article" date="2014" name="Am. J. Bot.">
        <title>Genome assembly and annotation for red clover (Trifolium pratense; Fabaceae).</title>
        <authorList>
            <person name="Istvanek J."/>
            <person name="Jaros M."/>
            <person name="Krenek A."/>
            <person name="Repkova J."/>
        </authorList>
    </citation>
    <scope>NUCLEOTIDE SEQUENCE [LARGE SCALE GENOMIC DNA]</scope>
    <source>
        <strain evidence="4">cv. Tatra</strain>
        <tissue evidence="3">Young leaves</tissue>
    </source>
</reference>
<dbReference type="Proteomes" id="UP000236291">
    <property type="component" value="Unassembled WGS sequence"/>
</dbReference>
<keyword evidence="2" id="KW-1133">Transmembrane helix</keyword>
<organism evidence="3 4">
    <name type="scientific">Trifolium pratense</name>
    <name type="common">Red clover</name>
    <dbReference type="NCBI Taxonomy" id="57577"/>
    <lineage>
        <taxon>Eukaryota</taxon>
        <taxon>Viridiplantae</taxon>
        <taxon>Streptophyta</taxon>
        <taxon>Embryophyta</taxon>
        <taxon>Tracheophyta</taxon>
        <taxon>Spermatophyta</taxon>
        <taxon>Magnoliopsida</taxon>
        <taxon>eudicotyledons</taxon>
        <taxon>Gunneridae</taxon>
        <taxon>Pentapetalae</taxon>
        <taxon>rosids</taxon>
        <taxon>fabids</taxon>
        <taxon>Fabales</taxon>
        <taxon>Fabaceae</taxon>
        <taxon>Papilionoideae</taxon>
        <taxon>50 kb inversion clade</taxon>
        <taxon>NPAAA clade</taxon>
        <taxon>Hologalegina</taxon>
        <taxon>IRL clade</taxon>
        <taxon>Trifolieae</taxon>
        <taxon>Trifolium</taxon>
    </lineage>
</organism>
<comment type="caution">
    <text evidence="3">The sequence shown here is derived from an EMBL/GenBank/DDBJ whole genome shotgun (WGS) entry which is preliminary data.</text>
</comment>
<accession>A0A2K3P3F5</accession>
<proteinExistence type="predicted"/>
<evidence type="ECO:0000256" key="2">
    <source>
        <dbReference type="SAM" id="Phobius"/>
    </source>
</evidence>
<evidence type="ECO:0000313" key="4">
    <source>
        <dbReference type="Proteomes" id="UP000236291"/>
    </source>
</evidence>
<feature type="transmembrane region" description="Helical" evidence="2">
    <location>
        <begin position="7"/>
        <end position="27"/>
    </location>
</feature>
<dbReference type="AlphaFoldDB" id="A0A2K3P3F5"/>
<keyword evidence="2" id="KW-0472">Membrane</keyword>